<evidence type="ECO:0000313" key="2">
    <source>
        <dbReference type="EMBL" id="GGW44427.1"/>
    </source>
</evidence>
<proteinExistence type="predicted"/>
<sequence length="84" mass="8607">MGAVQRRQAFTVDPPGPVLANSGEISLQLILGQGCGLHGSVSDLGAAARKPSPAPPDVSGWHGLQPDGMCRPAVCQRGWALPPV</sequence>
<name>A0A918J5T0_9RHOB</name>
<dbReference type="EMBL" id="BMYQ01000017">
    <property type="protein sequence ID" value="GGW44427.1"/>
    <property type="molecule type" value="Genomic_DNA"/>
</dbReference>
<dbReference type="PROSITE" id="PS51257">
    <property type="entry name" value="PROKAR_LIPOPROTEIN"/>
    <property type="match status" value="1"/>
</dbReference>
<gene>
    <name evidence="2" type="ORF">GCM10011452_35850</name>
</gene>
<feature type="region of interest" description="Disordered" evidence="1">
    <location>
        <begin position="45"/>
        <end position="65"/>
    </location>
</feature>
<dbReference type="AlphaFoldDB" id="A0A918J5T0"/>
<organism evidence="2 3">
    <name type="scientific">Gemmobacter lanyuensis</name>
    <dbReference type="NCBI Taxonomy" id="1054497"/>
    <lineage>
        <taxon>Bacteria</taxon>
        <taxon>Pseudomonadati</taxon>
        <taxon>Pseudomonadota</taxon>
        <taxon>Alphaproteobacteria</taxon>
        <taxon>Rhodobacterales</taxon>
        <taxon>Paracoccaceae</taxon>
        <taxon>Gemmobacter</taxon>
    </lineage>
</organism>
<protein>
    <submittedName>
        <fullName evidence="2">Uncharacterized protein</fullName>
    </submittedName>
</protein>
<dbReference type="Proteomes" id="UP000628984">
    <property type="component" value="Unassembled WGS sequence"/>
</dbReference>
<evidence type="ECO:0000256" key="1">
    <source>
        <dbReference type="SAM" id="MobiDB-lite"/>
    </source>
</evidence>
<reference evidence="2" key="2">
    <citation type="submission" date="2020-09" db="EMBL/GenBank/DDBJ databases">
        <authorList>
            <person name="Sun Q."/>
            <person name="Kim S."/>
        </authorList>
    </citation>
    <scope>NUCLEOTIDE SEQUENCE</scope>
    <source>
        <strain evidence="2">KCTC 23714</strain>
    </source>
</reference>
<accession>A0A918J5T0</accession>
<reference evidence="2" key="1">
    <citation type="journal article" date="2014" name="Int. J. Syst. Evol. Microbiol.">
        <title>Complete genome sequence of Corynebacterium casei LMG S-19264T (=DSM 44701T), isolated from a smear-ripened cheese.</title>
        <authorList>
            <consortium name="US DOE Joint Genome Institute (JGI-PGF)"/>
            <person name="Walter F."/>
            <person name="Albersmeier A."/>
            <person name="Kalinowski J."/>
            <person name="Ruckert C."/>
        </authorList>
    </citation>
    <scope>NUCLEOTIDE SEQUENCE</scope>
    <source>
        <strain evidence="2">KCTC 23714</strain>
    </source>
</reference>
<keyword evidence="3" id="KW-1185">Reference proteome</keyword>
<comment type="caution">
    <text evidence="2">The sequence shown here is derived from an EMBL/GenBank/DDBJ whole genome shotgun (WGS) entry which is preliminary data.</text>
</comment>
<evidence type="ECO:0000313" key="3">
    <source>
        <dbReference type="Proteomes" id="UP000628984"/>
    </source>
</evidence>